<keyword evidence="1" id="KW-0812">Transmembrane</keyword>
<evidence type="ECO:0000313" key="3">
    <source>
        <dbReference type="Proteomes" id="UP000033870"/>
    </source>
</evidence>
<keyword evidence="1" id="KW-1133">Transmembrane helix</keyword>
<dbReference type="EMBL" id="LCRX01000014">
    <property type="protein sequence ID" value="KKW41683.1"/>
    <property type="molecule type" value="Genomic_DNA"/>
</dbReference>
<dbReference type="InterPro" id="IPR046487">
    <property type="entry name" value="DUF6580"/>
</dbReference>
<feature type="transmembrane region" description="Helical" evidence="1">
    <location>
        <begin position="43"/>
        <end position="65"/>
    </location>
</feature>
<name>A0A0G1YDY2_9BACT</name>
<dbReference type="AlphaFoldDB" id="A0A0G1YDY2"/>
<proteinExistence type="predicted"/>
<protein>
    <submittedName>
        <fullName evidence="2">Uncharacterized protein</fullName>
    </submittedName>
</protein>
<dbReference type="Pfam" id="PF20221">
    <property type="entry name" value="DUF6580"/>
    <property type="match status" value="1"/>
</dbReference>
<dbReference type="STRING" id="1619044.UY92_C0014G0008"/>
<feature type="transmembrane region" description="Helical" evidence="1">
    <location>
        <begin position="13"/>
        <end position="31"/>
    </location>
</feature>
<feature type="transmembrane region" description="Helical" evidence="1">
    <location>
        <begin position="71"/>
        <end position="92"/>
    </location>
</feature>
<reference evidence="2 3" key="1">
    <citation type="journal article" date="2015" name="Nature">
        <title>rRNA introns, odd ribosomes, and small enigmatic genomes across a large radiation of phyla.</title>
        <authorList>
            <person name="Brown C.T."/>
            <person name="Hug L.A."/>
            <person name="Thomas B.C."/>
            <person name="Sharon I."/>
            <person name="Castelle C.J."/>
            <person name="Singh A."/>
            <person name="Wilkins M.J."/>
            <person name="Williams K.H."/>
            <person name="Banfield J.F."/>
        </authorList>
    </citation>
    <scope>NUCLEOTIDE SEQUENCE [LARGE SCALE GENOMIC DNA]</scope>
</reference>
<evidence type="ECO:0000313" key="2">
    <source>
        <dbReference type="EMBL" id="KKW41683.1"/>
    </source>
</evidence>
<accession>A0A0G1YDY2</accession>
<dbReference type="Proteomes" id="UP000033870">
    <property type="component" value="Unassembled WGS sequence"/>
</dbReference>
<keyword evidence="1" id="KW-0472">Membrane</keyword>
<organism evidence="2 3">
    <name type="scientific">Candidatus Magasanikbacteria bacterium GW2011_GWA2_56_11</name>
    <dbReference type="NCBI Taxonomy" id="1619044"/>
    <lineage>
        <taxon>Bacteria</taxon>
        <taxon>Candidatus Magasanikiibacteriota</taxon>
    </lineage>
</organism>
<sequence>MTVPTISALTKKTTVPLVAILFLIGFASRLFPHPANFAPIGAIALFGALYLPRRLAIVLPLLAVFVSDLVIGFYSLPLMAAVYGSFVLTALIGLTIRRRRSFGAVVLATLAGSALFFLVTNAAVWGFGTLYPHTGAGLGQSYIMALPFFRNSLLGDFFYTGILVGGLEALRLGKKRFLFKPEQAL</sequence>
<feature type="transmembrane region" description="Helical" evidence="1">
    <location>
        <begin position="104"/>
        <end position="128"/>
    </location>
</feature>
<comment type="caution">
    <text evidence="2">The sequence shown here is derived from an EMBL/GenBank/DDBJ whole genome shotgun (WGS) entry which is preliminary data.</text>
</comment>
<feature type="transmembrane region" description="Helical" evidence="1">
    <location>
        <begin position="148"/>
        <end position="170"/>
    </location>
</feature>
<evidence type="ECO:0000256" key="1">
    <source>
        <dbReference type="SAM" id="Phobius"/>
    </source>
</evidence>
<gene>
    <name evidence="2" type="ORF">UY92_C0014G0008</name>
</gene>